<dbReference type="PROSITE" id="PS50920">
    <property type="entry name" value="SOLCAR"/>
    <property type="match status" value="1"/>
</dbReference>
<proteinExistence type="inferred from homology"/>
<dbReference type="InterPro" id="IPR018108">
    <property type="entry name" value="MCP_transmembrane"/>
</dbReference>
<dbReference type="AlphaFoldDB" id="A0A1I8BIN9"/>
<organism evidence="12 13">
    <name type="scientific">Meloidogyne hapla</name>
    <name type="common">Root-knot nematode worm</name>
    <dbReference type="NCBI Taxonomy" id="6305"/>
    <lineage>
        <taxon>Eukaryota</taxon>
        <taxon>Metazoa</taxon>
        <taxon>Ecdysozoa</taxon>
        <taxon>Nematoda</taxon>
        <taxon>Chromadorea</taxon>
        <taxon>Rhabditida</taxon>
        <taxon>Tylenchina</taxon>
        <taxon>Tylenchomorpha</taxon>
        <taxon>Tylenchoidea</taxon>
        <taxon>Meloidogynidae</taxon>
        <taxon>Meloidogyninae</taxon>
        <taxon>Meloidogyne</taxon>
    </lineage>
</organism>
<dbReference type="InterPro" id="IPR023395">
    <property type="entry name" value="MCP_dom_sf"/>
</dbReference>
<evidence type="ECO:0000256" key="7">
    <source>
        <dbReference type="ARBA" id="ARBA00023128"/>
    </source>
</evidence>
<dbReference type="WBParaSite" id="MhA1_Contig270.frz3.gene4">
    <property type="protein sequence ID" value="MhA1_Contig270.frz3.gene4"/>
    <property type="gene ID" value="MhA1_Contig270.frz3.gene4"/>
</dbReference>
<keyword evidence="6" id="KW-1133">Transmembrane helix</keyword>
<evidence type="ECO:0000256" key="11">
    <source>
        <dbReference type="SAM" id="MobiDB-lite"/>
    </source>
</evidence>
<keyword evidence="5" id="KW-0677">Repeat</keyword>
<feature type="repeat" description="Solcar" evidence="9">
    <location>
        <begin position="20"/>
        <end position="77"/>
    </location>
</feature>
<evidence type="ECO:0000256" key="3">
    <source>
        <dbReference type="ARBA" id="ARBA00022448"/>
    </source>
</evidence>
<dbReference type="SUPFAM" id="SSF103506">
    <property type="entry name" value="Mitochondrial carrier"/>
    <property type="match status" value="1"/>
</dbReference>
<dbReference type="InterPro" id="IPR050567">
    <property type="entry name" value="Mitochondrial_Carrier"/>
</dbReference>
<evidence type="ECO:0000256" key="2">
    <source>
        <dbReference type="ARBA" id="ARBA00006375"/>
    </source>
</evidence>
<comment type="similarity">
    <text evidence="2 10">Belongs to the mitochondrial carrier (TC 2.A.29) family.</text>
</comment>
<evidence type="ECO:0000313" key="13">
    <source>
        <dbReference type="WBParaSite" id="MhA1_Contig270.frz3.gene4"/>
    </source>
</evidence>
<evidence type="ECO:0000256" key="1">
    <source>
        <dbReference type="ARBA" id="ARBA00004225"/>
    </source>
</evidence>
<dbReference type="PANTHER" id="PTHR45624">
    <property type="entry name" value="MITOCHONDRIAL BASIC AMINO ACIDS TRANSPORTER-RELATED"/>
    <property type="match status" value="1"/>
</dbReference>
<protein>
    <submittedName>
        <fullName evidence="13">ADP,ATP carrier protein</fullName>
    </submittedName>
</protein>
<keyword evidence="3 10" id="KW-0813">Transport</keyword>
<accession>A0A1I8BIN9</accession>
<comment type="subcellular location">
    <subcellularLocation>
        <location evidence="1">Mitochondrion membrane</location>
        <topology evidence="1">Multi-pass membrane protein</topology>
    </subcellularLocation>
</comment>
<evidence type="ECO:0000256" key="9">
    <source>
        <dbReference type="PROSITE-ProRule" id="PRU00282"/>
    </source>
</evidence>
<dbReference type="Pfam" id="PF00153">
    <property type="entry name" value="Mito_carr"/>
    <property type="match status" value="1"/>
</dbReference>
<sequence>MKRSVTCSNDSERYGDRSGATGRAQGLAGVIAGYPLDTIKVRLQTQNATFPRYKGILHCLRCIVSKEGPAALYKGFN</sequence>
<reference evidence="13" key="1">
    <citation type="submission" date="2016-11" db="UniProtKB">
        <authorList>
            <consortium name="WormBaseParasite"/>
        </authorList>
    </citation>
    <scope>IDENTIFICATION</scope>
</reference>
<dbReference type="Proteomes" id="UP000095281">
    <property type="component" value="Unplaced"/>
</dbReference>
<evidence type="ECO:0000256" key="8">
    <source>
        <dbReference type="ARBA" id="ARBA00023136"/>
    </source>
</evidence>
<keyword evidence="12" id="KW-1185">Reference proteome</keyword>
<keyword evidence="8 9" id="KW-0472">Membrane</keyword>
<keyword evidence="4 9" id="KW-0812">Transmembrane</keyword>
<dbReference type="GO" id="GO:0031966">
    <property type="term" value="C:mitochondrial membrane"/>
    <property type="evidence" value="ECO:0007669"/>
    <property type="project" value="UniProtKB-SubCell"/>
</dbReference>
<dbReference type="GO" id="GO:0022857">
    <property type="term" value="F:transmembrane transporter activity"/>
    <property type="evidence" value="ECO:0007669"/>
    <property type="project" value="TreeGrafter"/>
</dbReference>
<dbReference type="Gene3D" id="1.50.40.10">
    <property type="entry name" value="Mitochondrial carrier domain"/>
    <property type="match status" value="1"/>
</dbReference>
<keyword evidence="7" id="KW-0496">Mitochondrion</keyword>
<evidence type="ECO:0000256" key="6">
    <source>
        <dbReference type="ARBA" id="ARBA00022989"/>
    </source>
</evidence>
<evidence type="ECO:0000256" key="4">
    <source>
        <dbReference type="ARBA" id="ARBA00022692"/>
    </source>
</evidence>
<feature type="region of interest" description="Disordered" evidence="11">
    <location>
        <begin position="1"/>
        <end position="21"/>
    </location>
</feature>
<evidence type="ECO:0000256" key="5">
    <source>
        <dbReference type="ARBA" id="ARBA00022737"/>
    </source>
</evidence>
<dbReference type="OMA" id="NDSERYG"/>
<name>A0A1I8BIN9_MELHA</name>
<evidence type="ECO:0000256" key="10">
    <source>
        <dbReference type="RuleBase" id="RU000488"/>
    </source>
</evidence>
<evidence type="ECO:0000313" key="12">
    <source>
        <dbReference type="Proteomes" id="UP000095281"/>
    </source>
</evidence>